<dbReference type="PROSITE" id="PS51257">
    <property type="entry name" value="PROKAR_LIPOPROTEIN"/>
    <property type="match status" value="1"/>
</dbReference>
<feature type="signal peptide" evidence="2">
    <location>
        <begin position="1"/>
        <end position="21"/>
    </location>
</feature>
<protein>
    <submittedName>
        <fullName evidence="4">DUF4988 domain-containing protein</fullName>
    </submittedName>
</protein>
<feature type="domain" description="DUF4988" evidence="3">
    <location>
        <begin position="108"/>
        <end position="156"/>
    </location>
</feature>
<evidence type="ECO:0000256" key="2">
    <source>
        <dbReference type="SAM" id="SignalP"/>
    </source>
</evidence>
<dbReference type="Gene3D" id="1.20.5.320">
    <property type="entry name" value="6-Phosphogluconate Dehydrogenase, domain 3"/>
    <property type="match status" value="1"/>
</dbReference>
<dbReference type="EMBL" id="JAMZED010000069">
    <property type="protein sequence ID" value="MCR6506279.1"/>
    <property type="molecule type" value="Genomic_DNA"/>
</dbReference>
<name>A0A9X2STQ9_9BACE</name>
<reference evidence="4" key="1">
    <citation type="journal article" date="2022" name="Arch. Microbiol.">
        <title>Bacteroides muris sp. nov. isolated from the cecum of wild-derived house mice.</title>
        <authorList>
            <person name="Fokt H."/>
            <person name="Unni R."/>
            <person name="Repnik U."/>
            <person name="Schmitz R.A."/>
            <person name="Bramkamp M."/>
            <person name="Baines J.F."/>
            <person name="Unterweger D."/>
        </authorList>
    </citation>
    <scope>NUCLEOTIDE SEQUENCE</scope>
    <source>
        <strain evidence="4">KH365_2</strain>
    </source>
</reference>
<evidence type="ECO:0000256" key="1">
    <source>
        <dbReference type="SAM" id="Coils"/>
    </source>
</evidence>
<keyword evidence="1" id="KW-0175">Coiled coil</keyword>
<proteinExistence type="predicted"/>
<dbReference type="RefSeq" id="WP_257932475.1">
    <property type="nucleotide sequence ID" value="NZ_JAMZED010000069.1"/>
</dbReference>
<dbReference type="Proteomes" id="UP001143192">
    <property type="component" value="Unassembled WGS sequence"/>
</dbReference>
<feature type="chain" id="PRO_5040990838" evidence="2">
    <location>
        <begin position="22"/>
        <end position="916"/>
    </location>
</feature>
<evidence type="ECO:0000313" key="5">
    <source>
        <dbReference type="Proteomes" id="UP001143192"/>
    </source>
</evidence>
<comment type="caution">
    <text evidence="4">The sequence shown here is derived from an EMBL/GenBank/DDBJ whole genome shotgun (WGS) entry which is preliminary data.</text>
</comment>
<keyword evidence="2" id="KW-0732">Signal</keyword>
<evidence type="ECO:0000259" key="3">
    <source>
        <dbReference type="Pfam" id="PF16378"/>
    </source>
</evidence>
<organism evidence="4 5">
    <name type="scientific">Bacteroides muris</name>
    <name type="common">ex Fokt et al. 2023</name>
    <dbReference type="NCBI Taxonomy" id="2937417"/>
    <lineage>
        <taxon>Bacteria</taxon>
        <taxon>Pseudomonadati</taxon>
        <taxon>Bacteroidota</taxon>
        <taxon>Bacteroidia</taxon>
        <taxon>Bacteroidales</taxon>
        <taxon>Bacteroidaceae</taxon>
        <taxon>Bacteroides</taxon>
    </lineage>
</organism>
<reference evidence="4" key="2">
    <citation type="submission" date="2022-04" db="EMBL/GenBank/DDBJ databases">
        <authorList>
            <person name="Fokt H."/>
            <person name="Baines J."/>
        </authorList>
    </citation>
    <scope>NUCLEOTIDE SEQUENCE</scope>
    <source>
        <strain evidence="4">KH365_2</strain>
    </source>
</reference>
<dbReference type="InterPro" id="IPR032149">
    <property type="entry name" value="DUF4988"/>
</dbReference>
<accession>A0A9X2STQ9</accession>
<feature type="coiled-coil region" evidence="1">
    <location>
        <begin position="25"/>
        <end position="52"/>
    </location>
</feature>
<keyword evidence="5" id="KW-1185">Reference proteome</keyword>
<evidence type="ECO:0000313" key="4">
    <source>
        <dbReference type="EMBL" id="MCR6506279.1"/>
    </source>
</evidence>
<sequence length="916" mass="103132">MNKKFLNVILFSALMVGSAGTFVSCKDYDDDINGLQEQIDANKKQIDDILAAINGKKFIESYTPVEGGYLLTFAGGETLTIKNGAQGAQGEKGDQGLQGIQGPKGETGATIVPKFKVDAENYWMISVDEGETYEYVLNDAGQKIKAKGADGTNVDVEEVVGNYVKVDEEGYICIGEYRTSFKYNVNIPSMIYNEKDGTMQVTIDGQSYTLLMEGSAFNGLQTIVYRKQAADDNNDYAVAYQLYYPKDRTDTDTLFAAVPAKASFKVYPSKFSKSDAELFFSETYQTRAAELPKLSVLDWDFDKEQEGVIWVKMAPENLVPNYHYATSLDVKMYGQYVSASDYFNVKSERVSTRDIRNVRVNAEKEIKISFFQNSQDTYNVGSFDYKATYNLNDSINAALGNNLNVLLADANIQFEQKFELIDENADMDLWGVTVKKGIFDAEKVAKEGILAVKEELQPSAIDEYAVVKVTTTVKSQVKDVHDLVIYNYVLVQAKRPEVEQSVETIQLSPLGDATFNLGYKTSRQIVKLDVRAFETAIGGRDILTRYLGSSIVWPLYKAVYNESKELVEYEQAFDRPTNRPNRETWSINVPVNAGEAFVWFKKAQGNATDSLFLFIGPKTKVEKNTFYLRHGGIMHNGIYTPYAVENQFDNKYFITTINDLAVTRSFDATVKEEYSAQTIIGKWNADKTQYTLESNSFADMYIIKPADAVAKYDLDPNKQNAYVKELMKNGQLTFNNNTYTVKFEPSVDVAKVKELKIDIYDTEIHKDNFYRTDTWTVKSPLQDFKNTANLGKHYDPTLANGTVIKFQELAATAWKNLKLEDYIAQTVVSYNATSKKLVEATNAKGLYRTKETTSTGLKFTTNTEGWTINENNELVCNIDPTGTVYTKTVTVTVSYKHDWGTTSFNFTIEVIRDVKP</sequence>
<gene>
    <name evidence="4" type="ORF">M1B79_16845</name>
</gene>
<dbReference type="AlphaFoldDB" id="A0A9X2STQ9"/>
<dbReference type="Pfam" id="PF16378">
    <property type="entry name" value="DUF4988"/>
    <property type="match status" value="1"/>
</dbReference>